<proteinExistence type="predicted"/>
<evidence type="ECO:0000313" key="4">
    <source>
        <dbReference type="Proteomes" id="UP000626210"/>
    </source>
</evidence>
<dbReference type="Proteomes" id="UP000626210">
    <property type="component" value="Unassembled WGS sequence"/>
</dbReference>
<dbReference type="RefSeq" id="WP_189689324.1">
    <property type="nucleotide sequence ID" value="NZ_BMYK01000019.1"/>
</dbReference>
<comment type="caution">
    <text evidence="3">The sequence shown here is derived from an EMBL/GenBank/DDBJ whole genome shotgun (WGS) entry which is preliminary data.</text>
</comment>
<protein>
    <submittedName>
        <fullName evidence="3">FMN reductase</fullName>
    </submittedName>
</protein>
<evidence type="ECO:0000313" key="3">
    <source>
        <dbReference type="EMBL" id="GHC94767.1"/>
    </source>
</evidence>
<name>A0ABQ3G765_9BURK</name>
<feature type="domain" description="NADPH-dependent FMN reductase-like" evidence="2">
    <location>
        <begin position="85"/>
        <end position="275"/>
    </location>
</feature>
<keyword evidence="4" id="KW-1185">Reference proteome</keyword>
<feature type="region of interest" description="Disordered" evidence="1">
    <location>
        <begin position="37"/>
        <end position="58"/>
    </location>
</feature>
<evidence type="ECO:0000259" key="2">
    <source>
        <dbReference type="Pfam" id="PF03358"/>
    </source>
</evidence>
<dbReference type="InterPro" id="IPR005025">
    <property type="entry name" value="FMN_Rdtase-like_dom"/>
</dbReference>
<accession>A0ABQ3G765</accession>
<dbReference type="Pfam" id="PF03358">
    <property type="entry name" value="FMN_red"/>
    <property type="match status" value="1"/>
</dbReference>
<dbReference type="EMBL" id="BMYK01000019">
    <property type="protein sequence ID" value="GHC94767.1"/>
    <property type="molecule type" value="Genomic_DNA"/>
</dbReference>
<sequence length="343" mass="37989">MDRAAFQARFEARFADPRFDGERAAIDRLATIAWRNHEDSRKAPRTRPAGPGHADPSYELSTEWSETRARLQAAQAGWARAPRSRVLLVSGAARNDQTCPGENSKTMRLARLAQTALAEEGAEADLLDLSLLTSDYDRHIHPCKGCVSTTMPLCHWPCSCYPNHALGQVNDWMAEIYERWVSAHGVILLAPTYWYQSPSPLKQMIDRLVCADGGNPDPTSTHGKKVEEARALEKRGWDYPQHLAGRVFGLVVHGDVAGVEAQRRNLADWLQWMGLLPAGFASQLDRYVGYYEPYADSHAALDADRALQEEVGNVARAVARAADAARAGRLARPDAGLVNPRRK</sequence>
<dbReference type="InterPro" id="IPR029039">
    <property type="entry name" value="Flavoprotein-like_sf"/>
</dbReference>
<gene>
    <name evidence="3" type="ORF">GCM10007320_47000</name>
</gene>
<reference evidence="4" key="1">
    <citation type="journal article" date="2019" name="Int. J. Syst. Evol. Microbiol.">
        <title>The Global Catalogue of Microorganisms (GCM) 10K type strain sequencing project: providing services to taxonomists for standard genome sequencing and annotation.</title>
        <authorList>
            <consortium name="The Broad Institute Genomics Platform"/>
            <consortium name="The Broad Institute Genome Sequencing Center for Infectious Disease"/>
            <person name="Wu L."/>
            <person name="Ma J."/>
        </authorList>
    </citation>
    <scope>NUCLEOTIDE SEQUENCE [LARGE SCALE GENOMIC DNA]</scope>
    <source>
        <strain evidence="4">KCTC 23314</strain>
    </source>
</reference>
<organism evidence="3 4">
    <name type="scientific">Pseudorhodoferax aquiterrae</name>
    <dbReference type="NCBI Taxonomy" id="747304"/>
    <lineage>
        <taxon>Bacteria</taxon>
        <taxon>Pseudomonadati</taxon>
        <taxon>Pseudomonadota</taxon>
        <taxon>Betaproteobacteria</taxon>
        <taxon>Burkholderiales</taxon>
        <taxon>Comamonadaceae</taxon>
    </lineage>
</organism>
<dbReference type="SUPFAM" id="SSF52218">
    <property type="entry name" value="Flavoproteins"/>
    <property type="match status" value="1"/>
</dbReference>
<evidence type="ECO:0000256" key="1">
    <source>
        <dbReference type="SAM" id="MobiDB-lite"/>
    </source>
</evidence>
<dbReference type="Gene3D" id="3.40.50.360">
    <property type="match status" value="1"/>
</dbReference>